<proteinExistence type="predicted"/>
<dbReference type="Gene3D" id="1.20.120.20">
    <property type="entry name" value="Apolipoprotein"/>
    <property type="match status" value="1"/>
</dbReference>
<reference evidence="3" key="1">
    <citation type="submission" date="2023-07" db="EMBL/GenBank/DDBJ databases">
        <title>Description of three actinobacteria isolated from air of manufacturing shop in a pharmaceutical factory.</title>
        <authorList>
            <person name="Zhang D.-F."/>
        </authorList>
    </citation>
    <scope>NUCLEOTIDE SEQUENCE [LARGE SCALE GENOMIC DNA]</scope>
    <source>
        <strain evidence="3">CCTCC AB 2011122</strain>
    </source>
</reference>
<dbReference type="RefSeq" id="WP_310519397.1">
    <property type="nucleotide sequence ID" value="NZ_BAABBS010000001.1"/>
</dbReference>
<feature type="compositionally biased region" description="Polar residues" evidence="1">
    <location>
        <begin position="64"/>
        <end position="75"/>
    </location>
</feature>
<name>A0ABU1FFZ2_9MICO</name>
<accession>A0ABU1FFZ2</accession>
<protein>
    <recommendedName>
        <fullName evidence="4">Apolipoprotein A1/A4/E domain-containing protein</fullName>
    </recommendedName>
</protein>
<evidence type="ECO:0008006" key="4">
    <source>
        <dbReference type="Google" id="ProtNLM"/>
    </source>
</evidence>
<comment type="caution">
    <text evidence="2">The sequence shown here is derived from an EMBL/GenBank/DDBJ whole genome shotgun (WGS) entry which is preliminary data.</text>
</comment>
<sequence>MRNRRITDDEAVALLRGQAPAARDDLAPLADALGALRTASSDAPPRPTAALASRLDLDRASWISTPRTEDPTTAPTLSTRSTAPRSRRRNMAIEWFAGLGIAAKIAIGASAAAAVSVSGAGAAGAAGMLPAPAQHVFDQVTGGGAVDTVVEEGRETGDIARETAGDVRDRAETAREGALDDATGTVKDGIGEVGSAVDSVEEQATTGIDSARDAVEGTADEAEDAVDRAGSTVEDRVGSATDAAKDLTGR</sequence>
<feature type="region of interest" description="Disordered" evidence="1">
    <location>
        <begin position="165"/>
        <end position="250"/>
    </location>
</feature>
<keyword evidence="3" id="KW-1185">Reference proteome</keyword>
<gene>
    <name evidence="2" type="ORF">RH861_01180</name>
</gene>
<evidence type="ECO:0000256" key="1">
    <source>
        <dbReference type="SAM" id="MobiDB-lite"/>
    </source>
</evidence>
<feature type="compositionally biased region" description="Basic and acidic residues" evidence="1">
    <location>
        <begin position="233"/>
        <end position="250"/>
    </location>
</feature>
<feature type="region of interest" description="Disordered" evidence="1">
    <location>
        <begin position="64"/>
        <end position="86"/>
    </location>
</feature>
<dbReference type="EMBL" id="JAVKGS010000001">
    <property type="protein sequence ID" value="MDR5690669.1"/>
    <property type="molecule type" value="Genomic_DNA"/>
</dbReference>
<organism evidence="2 3">
    <name type="scientific">Agromyces indicus</name>
    <dbReference type="NCBI Taxonomy" id="758919"/>
    <lineage>
        <taxon>Bacteria</taxon>
        <taxon>Bacillati</taxon>
        <taxon>Actinomycetota</taxon>
        <taxon>Actinomycetes</taxon>
        <taxon>Micrococcales</taxon>
        <taxon>Microbacteriaceae</taxon>
        <taxon>Agromyces</taxon>
    </lineage>
</organism>
<dbReference type="Proteomes" id="UP001260072">
    <property type="component" value="Unassembled WGS sequence"/>
</dbReference>
<evidence type="ECO:0000313" key="2">
    <source>
        <dbReference type="EMBL" id="MDR5690669.1"/>
    </source>
</evidence>
<evidence type="ECO:0000313" key="3">
    <source>
        <dbReference type="Proteomes" id="UP001260072"/>
    </source>
</evidence>
<feature type="compositionally biased region" description="Basic and acidic residues" evidence="1">
    <location>
        <begin position="165"/>
        <end position="178"/>
    </location>
</feature>